<keyword evidence="2" id="KW-0472">Membrane</keyword>
<evidence type="ECO:0000313" key="3">
    <source>
        <dbReference type="EMBL" id="WBA43111.1"/>
    </source>
</evidence>
<keyword evidence="2" id="KW-1133">Transmembrane helix</keyword>
<reference evidence="3 4" key="1">
    <citation type="submission" date="2022-12" db="EMBL/GenBank/DDBJ databases">
        <title>Hymenobacter canadensis sp. nov. isolated from lake water of the Cambridge Bay, Canada.</title>
        <authorList>
            <person name="Kim W.H."/>
            <person name="Lee Y.M."/>
        </authorList>
    </citation>
    <scope>NUCLEOTIDE SEQUENCE [LARGE SCALE GENOMIC DNA]</scope>
    <source>
        <strain evidence="3 4">PAMC 29467</strain>
    </source>
</reference>
<evidence type="ECO:0000256" key="1">
    <source>
        <dbReference type="SAM" id="MobiDB-lite"/>
    </source>
</evidence>
<sequence length="277" mass="28756">MQPEDIDKLFRERLAEHAPTPPAYLWNQLEDELQPAKKRPVLWMWAAAASVVLLLVSGVLWLQSSGLRPAGAGAVATGSRPAQRPARTTVEPAATPKNKNAVAAAPQATAPSGPASTTSEANTDLAPGTRQPQLATTRQLAAARPRAMAPAGRPASQPAQEAVAVQVPSPQPERPLEPVAPAPQPQQLPTTALALAATPAPAPTGSIEVEVRRSAAPAVATAAPANPRQRSLGGVLLRQARNAVRGERLSLAEAGLPETVTVQAHVAGRTLTKVIQL</sequence>
<keyword evidence="4" id="KW-1185">Reference proteome</keyword>
<accession>A0ABY7LUD5</accession>
<feature type="compositionally biased region" description="Polar residues" evidence="1">
    <location>
        <begin position="130"/>
        <end position="139"/>
    </location>
</feature>
<feature type="transmembrane region" description="Helical" evidence="2">
    <location>
        <begin position="42"/>
        <end position="62"/>
    </location>
</feature>
<feature type="compositionally biased region" description="Low complexity" evidence="1">
    <location>
        <begin position="141"/>
        <end position="155"/>
    </location>
</feature>
<gene>
    <name evidence="3" type="ORF">O3303_05980</name>
</gene>
<feature type="compositionally biased region" description="Pro residues" evidence="1">
    <location>
        <begin position="169"/>
        <end position="185"/>
    </location>
</feature>
<protein>
    <submittedName>
        <fullName evidence="3">Uncharacterized protein</fullName>
    </submittedName>
</protein>
<dbReference type="RefSeq" id="WP_269561156.1">
    <property type="nucleotide sequence ID" value="NZ_CP114767.1"/>
</dbReference>
<dbReference type="Proteomes" id="UP001211005">
    <property type="component" value="Chromosome"/>
</dbReference>
<dbReference type="EMBL" id="CP114767">
    <property type="protein sequence ID" value="WBA43111.1"/>
    <property type="molecule type" value="Genomic_DNA"/>
</dbReference>
<proteinExistence type="predicted"/>
<keyword evidence="2" id="KW-0812">Transmembrane</keyword>
<feature type="compositionally biased region" description="Low complexity" evidence="1">
    <location>
        <begin position="92"/>
        <end position="121"/>
    </location>
</feature>
<name>A0ABY7LUD5_9BACT</name>
<feature type="region of interest" description="Disordered" evidence="1">
    <location>
        <begin position="70"/>
        <end position="185"/>
    </location>
</feature>
<evidence type="ECO:0000313" key="4">
    <source>
        <dbReference type="Proteomes" id="UP001211005"/>
    </source>
</evidence>
<evidence type="ECO:0000256" key="2">
    <source>
        <dbReference type="SAM" id="Phobius"/>
    </source>
</evidence>
<organism evidence="3 4">
    <name type="scientific">Hymenobacter canadensis</name>
    <dbReference type="NCBI Taxonomy" id="2999067"/>
    <lineage>
        <taxon>Bacteria</taxon>
        <taxon>Pseudomonadati</taxon>
        <taxon>Bacteroidota</taxon>
        <taxon>Cytophagia</taxon>
        <taxon>Cytophagales</taxon>
        <taxon>Hymenobacteraceae</taxon>
        <taxon>Hymenobacter</taxon>
    </lineage>
</organism>